<dbReference type="EMBL" id="RKLQ01000001">
    <property type="protein sequence ID" value="MBX0303225.1"/>
    <property type="molecule type" value="Genomic_DNA"/>
</dbReference>
<name>A0A8J7YBX2_9EURY</name>
<feature type="domain" description="CobQ/CobB/MinD/ParA nucleotide binding" evidence="1">
    <location>
        <begin position="3"/>
        <end position="196"/>
    </location>
</feature>
<organism evidence="2 3">
    <name type="scientific">Haloarcula salinisoli</name>
    <dbReference type="NCBI Taxonomy" id="2487746"/>
    <lineage>
        <taxon>Archaea</taxon>
        <taxon>Methanobacteriati</taxon>
        <taxon>Methanobacteriota</taxon>
        <taxon>Stenosarchaea group</taxon>
        <taxon>Halobacteria</taxon>
        <taxon>Halobacteriales</taxon>
        <taxon>Haloarculaceae</taxon>
        <taxon>Haloarcula</taxon>
    </lineage>
</organism>
<dbReference type="SUPFAM" id="SSF52540">
    <property type="entry name" value="P-loop containing nucleoside triphosphate hydrolases"/>
    <property type="match status" value="1"/>
</dbReference>
<keyword evidence="3" id="KW-1185">Reference proteome</keyword>
<dbReference type="Gene3D" id="3.40.50.300">
    <property type="entry name" value="P-loop containing nucleotide triphosphate hydrolases"/>
    <property type="match status" value="1"/>
</dbReference>
<accession>A0A8J7YBX2</accession>
<dbReference type="RefSeq" id="WP_220587441.1">
    <property type="nucleotide sequence ID" value="NZ_RKLQ01000001.1"/>
</dbReference>
<dbReference type="GO" id="GO:0016887">
    <property type="term" value="F:ATP hydrolysis activity"/>
    <property type="evidence" value="ECO:0007669"/>
    <property type="project" value="TreeGrafter"/>
</dbReference>
<gene>
    <name evidence="2" type="ORF">EGD98_06010</name>
</gene>
<dbReference type="InterPro" id="IPR027417">
    <property type="entry name" value="P-loop_NTPase"/>
</dbReference>
<dbReference type="GO" id="GO:0005524">
    <property type="term" value="F:ATP binding"/>
    <property type="evidence" value="ECO:0007669"/>
    <property type="project" value="TreeGrafter"/>
</dbReference>
<dbReference type="Proteomes" id="UP000783863">
    <property type="component" value="Unassembled WGS sequence"/>
</dbReference>
<evidence type="ECO:0000259" key="1">
    <source>
        <dbReference type="Pfam" id="PF01656"/>
    </source>
</evidence>
<dbReference type="GO" id="GO:0051782">
    <property type="term" value="P:negative regulation of cell division"/>
    <property type="evidence" value="ECO:0007669"/>
    <property type="project" value="TreeGrafter"/>
</dbReference>
<dbReference type="PANTHER" id="PTHR43384:SF10">
    <property type="entry name" value="ATPASE INVOLVED IN CHROMOSOME PARTITIONING, PARA_MIND FAMILY"/>
    <property type="match status" value="1"/>
</dbReference>
<evidence type="ECO:0000313" key="3">
    <source>
        <dbReference type="Proteomes" id="UP000783863"/>
    </source>
</evidence>
<dbReference type="AlphaFoldDB" id="A0A8J7YBX2"/>
<sequence length="235" mass="24701">MIITVTGGKGGVGKSTTTLNLARELDGVAVDADLATSDLPRGRGPDIHDVLAGRAAPMDAVEWLGSVRVLSCGRTLEGARAAELEELPRTLDLLDRKYKHVVVDTPAGLARDVGVPVASADVVLLVTTPKKPALLNALQTRELALDLDTPVAAIALNRVGPDSDMPDRLEDEFGIPTTAIPESEAVAAAQETGAPVRQADQESEALARYTELARTIQECEQRGRGARNSVGNAGR</sequence>
<reference evidence="2" key="1">
    <citation type="submission" date="2021-06" db="EMBL/GenBank/DDBJ databases">
        <title>Halomicroarcula sp. F24A a new haloarchaeum isolated from saline soil.</title>
        <authorList>
            <person name="Duran-Viseras A."/>
            <person name="Sanchez-Porro C."/>
            <person name="Ventosa A."/>
        </authorList>
    </citation>
    <scope>NUCLEOTIDE SEQUENCE</scope>
    <source>
        <strain evidence="2">F24A</strain>
    </source>
</reference>
<dbReference type="GO" id="GO:0009898">
    <property type="term" value="C:cytoplasmic side of plasma membrane"/>
    <property type="evidence" value="ECO:0007669"/>
    <property type="project" value="TreeGrafter"/>
</dbReference>
<dbReference type="InterPro" id="IPR002586">
    <property type="entry name" value="CobQ/CobB/MinD/ParA_Nub-bd_dom"/>
</dbReference>
<protein>
    <submittedName>
        <fullName evidence="2">P-loop NTPase</fullName>
    </submittedName>
</protein>
<dbReference type="InterPro" id="IPR050625">
    <property type="entry name" value="ParA/MinD_ATPase"/>
</dbReference>
<dbReference type="Pfam" id="PF01656">
    <property type="entry name" value="CbiA"/>
    <property type="match status" value="1"/>
</dbReference>
<proteinExistence type="predicted"/>
<dbReference type="GO" id="GO:0005829">
    <property type="term" value="C:cytosol"/>
    <property type="evidence" value="ECO:0007669"/>
    <property type="project" value="TreeGrafter"/>
</dbReference>
<evidence type="ECO:0000313" key="2">
    <source>
        <dbReference type="EMBL" id="MBX0303225.1"/>
    </source>
</evidence>
<comment type="caution">
    <text evidence="2">The sequence shown here is derived from an EMBL/GenBank/DDBJ whole genome shotgun (WGS) entry which is preliminary data.</text>
</comment>
<dbReference type="PANTHER" id="PTHR43384">
    <property type="entry name" value="SEPTUM SITE-DETERMINING PROTEIN MIND HOMOLOG, CHLOROPLASTIC-RELATED"/>
    <property type="match status" value="1"/>
</dbReference>